<feature type="compositionally biased region" description="Basic and acidic residues" evidence="8">
    <location>
        <begin position="277"/>
        <end position="294"/>
    </location>
</feature>
<evidence type="ECO:0000313" key="12">
    <source>
        <dbReference type="Proteomes" id="UP001302812"/>
    </source>
</evidence>
<organism evidence="11 12">
    <name type="scientific">Canariomyces notabilis</name>
    <dbReference type="NCBI Taxonomy" id="2074819"/>
    <lineage>
        <taxon>Eukaryota</taxon>
        <taxon>Fungi</taxon>
        <taxon>Dikarya</taxon>
        <taxon>Ascomycota</taxon>
        <taxon>Pezizomycotina</taxon>
        <taxon>Sordariomycetes</taxon>
        <taxon>Sordariomycetidae</taxon>
        <taxon>Sordariales</taxon>
        <taxon>Chaetomiaceae</taxon>
        <taxon>Canariomyces</taxon>
    </lineage>
</organism>
<feature type="compositionally biased region" description="Acidic residues" evidence="8">
    <location>
        <begin position="322"/>
        <end position="336"/>
    </location>
</feature>
<evidence type="ECO:0000256" key="3">
    <source>
        <dbReference type="ARBA" id="ARBA00023125"/>
    </source>
</evidence>
<evidence type="ECO:0000256" key="1">
    <source>
        <dbReference type="ARBA" id="ARBA00004123"/>
    </source>
</evidence>
<accession>A0AAN6QM23</accession>
<dbReference type="GO" id="GO:0006303">
    <property type="term" value="P:double-strand break repair via nonhomologous end joining"/>
    <property type="evidence" value="ECO:0007669"/>
    <property type="project" value="TreeGrafter"/>
</dbReference>
<keyword evidence="4" id="KW-0234">DNA repair</keyword>
<dbReference type="Pfam" id="PF21928">
    <property type="entry name" value="XLF_CC"/>
    <property type="match status" value="1"/>
</dbReference>
<comment type="subcellular location">
    <subcellularLocation>
        <location evidence="1">Nucleus</location>
    </subcellularLocation>
</comment>
<dbReference type="AlphaFoldDB" id="A0AAN6QM23"/>
<comment type="similarity">
    <text evidence="6">Belongs to the XRCC4-XLF family. XLF subfamily.</text>
</comment>
<gene>
    <name evidence="11" type="ORF">N656DRAFT_716277</name>
</gene>
<dbReference type="GeneID" id="89936239"/>
<dbReference type="CDD" id="cd22285">
    <property type="entry name" value="HD_XLF_N"/>
    <property type="match status" value="1"/>
</dbReference>
<keyword evidence="5" id="KW-0539">Nucleus</keyword>
<dbReference type="EMBL" id="MU853357">
    <property type="protein sequence ID" value="KAK4109366.1"/>
    <property type="molecule type" value="Genomic_DNA"/>
</dbReference>
<sequence>MSNDLPWRLLPADAPGIPKLLVSASFAADSYSVHVTDLANIWVETMERRAIIGRGMTEDTSIDPSDGPDQIRKMLELLRASFDTSDPEHHNTSLTLEKGSDGDSLVLRITCLLPKPLKPLKWPMHLKKCRQSAVATQVVLPLIQAHEARVRQINHLIGLLREKDHVIARVIDKLEATGTGLEHIFNALSGKRKVTRALAEEKIKGLAPFAEAEFRKNDAELRSVTQSADVSALLEAAFGAPGLQYTSELDLEASAILDDWWTKFDKRKPVILSHRSETREAEISDSQQDIKTKNDDDDDDDFQTQDTPPGVPSARGRRAQLEADDDETSDGEDVDEAPTTPASARKQGALSRAPDSSIGKEHRHARPSTPPRAGPVRNAASQRDTATDTHSETASEVDSDEIQASPPSARRQPPKRGGLGRIGGRPRREPTPKASTPSPPPGSEDKPSPLPRRHKLGIIGKKQTTPPSETPSADQTEDDRGRNKRVVSETKEQPVRETSLERADRKRAELQRDLEKRAAAGPAKKKRKF</sequence>
<evidence type="ECO:0000256" key="5">
    <source>
        <dbReference type="ARBA" id="ARBA00023242"/>
    </source>
</evidence>
<dbReference type="Gene3D" id="2.170.210.10">
    <property type="entry name" value="DNA double-strand break repair and VJ recombination XRCC4, N-terminal"/>
    <property type="match status" value="1"/>
</dbReference>
<keyword evidence="12" id="KW-1185">Reference proteome</keyword>
<evidence type="ECO:0000256" key="8">
    <source>
        <dbReference type="SAM" id="MobiDB-lite"/>
    </source>
</evidence>
<feature type="domain" description="XLF-like N-terminal" evidence="9">
    <location>
        <begin position="6"/>
        <end position="128"/>
    </location>
</feature>
<evidence type="ECO:0000256" key="4">
    <source>
        <dbReference type="ARBA" id="ARBA00023204"/>
    </source>
</evidence>
<dbReference type="PANTHER" id="PTHR32235:SF1">
    <property type="entry name" value="NON-HOMOLOGOUS END-JOINING FACTOR 1"/>
    <property type="match status" value="1"/>
</dbReference>
<dbReference type="Proteomes" id="UP001302812">
    <property type="component" value="Unassembled WGS sequence"/>
</dbReference>
<dbReference type="InterPro" id="IPR015381">
    <property type="entry name" value="XLF-like_N"/>
</dbReference>
<evidence type="ECO:0000256" key="7">
    <source>
        <dbReference type="ARBA" id="ARBA00044529"/>
    </source>
</evidence>
<dbReference type="Pfam" id="PF09302">
    <property type="entry name" value="XLF"/>
    <property type="match status" value="1"/>
</dbReference>
<feature type="compositionally biased region" description="Polar residues" evidence="8">
    <location>
        <begin position="462"/>
        <end position="474"/>
    </location>
</feature>
<reference evidence="11" key="2">
    <citation type="submission" date="2023-05" db="EMBL/GenBank/DDBJ databases">
        <authorList>
            <consortium name="Lawrence Berkeley National Laboratory"/>
            <person name="Steindorff A."/>
            <person name="Hensen N."/>
            <person name="Bonometti L."/>
            <person name="Westerberg I."/>
            <person name="Brannstrom I.O."/>
            <person name="Guillou S."/>
            <person name="Cros-Aarteil S."/>
            <person name="Calhoun S."/>
            <person name="Haridas S."/>
            <person name="Kuo A."/>
            <person name="Mondo S."/>
            <person name="Pangilinan J."/>
            <person name="Riley R."/>
            <person name="Labutti K."/>
            <person name="Andreopoulos B."/>
            <person name="Lipzen A."/>
            <person name="Chen C."/>
            <person name="Yanf M."/>
            <person name="Daum C."/>
            <person name="Ng V."/>
            <person name="Clum A."/>
            <person name="Ohm R."/>
            <person name="Martin F."/>
            <person name="Silar P."/>
            <person name="Natvig D."/>
            <person name="Lalanne C."/>
            <person name="Gautier V."/>
            <person name="Ament-Velasquez S.L."/>
            <person name="Kruys A."/>
            <person name="Hutchinson M.I."/>
            <person name="Powell A.J."/>
            <person name="Barry K."/>
            <person name="Miller A.N."/>
            <person name="Grigoriev I.V."/>
            <person name="Debuchy R."/>
            <person name="Gladieux P."/>
            <person name="Thoren M.H."/>
            <person name="Johannesson H."/>
        </authorList>
    </citation>
    <scope>NUCLEOTIDE SEQUENCE</scope>
    <source>
        <strain evidence="11">CBS 508.74</strain>
    </source>
</reference>
<feature type="compositionally biased region" description="Basic and acidic residues" evidence="8">
    <location>
        <begin position="478"/>
        <end position="518"/>
    </location>
</feature>
<reference evidence="11" key="1">
    <citation type="journal article" date="2023" name="Mol. Phylogenet. Evol.">
        <title>Genome-scale phylogeny and comparative genomics of the fungal order Sordariales.</title>
        <authorList>
            <person name="Hensen N."/>
            <person name="Bonometti L."/>
            <person name="Westerberg I."/>
            <person name="Brannstrom I.O."/>
            <person name="Guillou S."/>
            <person name="Cros-Aarteil S."/>
            <person name="Calhoun S."/>
            <person name="Haridas S."/>
            <person name="Kuo A."/>
            <person name="Mondo S."/>
            <person name="Pangilinan J."/>
            <person name="Riley R."/>
            <person name="LaButti K."/>
            <person name="Andreopoulos B."/>
            <person name="Lipzen A."/>
            <person name="Chen C."/>
            <person name="Yan M."/>
            <person name="Daum C."/>
            <person name="Ng V."/>
            <person name="Clum A."/>
            <person name="Steindorff A."/>
            <person name="Ohm R.A."/>
            <person name="Martin F."/>
            <person name="Silar P."/>
            <person name="Natvig D.O."/>
            <person name="Lalanne C."/>
            <person name="Gautier V."/>
            <person name="Ament-Velasquez S.L."/>
            <person name="Kruys A."/>
            <person name="Hutchinson M.I."/>
            <person name="Powell A.J."/>
            <person name="Barry K."/>
            <person name="Miller A.N."/>
            <person name="Grigoriev I.V."/>
            <person name="Debuchy R."/>
            <person name="Gladieux P."/>
            <person name="Hiltunen Thoren M."/>
            <person name="Johannesson H."/>
        </authorList>
    </citation>
    <scope>NUCLEOTIDE SEQUENCE</scope>
    <source>
        <strain evidence="11">CBS 508.74</strain>
    </source>
</reference>
<protein>
    <recommendedName>
        <fullName evidence="7">Non-homologous end-joining factor 1</fullName>
    </recommendedName>
</protein>
<dbReference type="InterPro" id="IPR053829">
    <property type="entry name" value="XLF-like_CC"/>
</dbReference>
<feature type="domain" description="XLF-like coiled-coil region" evidence="10">
    <location>
        <begin position="131"/>
        <end position="182"/>
    </location>
</feature>
<dbReference type="GO" id="GO:0032807">
    <property type="term" value="C:DNA ligase IV complex"/>
    <property type="evidence" value="ECO:0007669"/>
    <property type="project" value="TreeGrafter"/>
</dbReference>
<evidence type="ECO:0000256" key="2">
    <source>
        <dbReference type="ARBA" id="ARBA00022763"/>
    </source>
</evidence>
<keyword evidence="2" id="KW-0227">DNA damage</keyword>
<feature type="region of interest" description="Disordered" evidence="8">
    <location>
        <begin position="277"/>
        <end position="529"/>
    </location>
</feature>
<dbReference type="RefSeq" id="XP_064666936.1">
    <property type="nucleotide sequence ID" value="XM_064812114.1"/>
</dbReference>
<evidence type="ECO:0000259" key="10">
    <source>
        <dbReference type="Pfam" id="PF21928"/>
    </source>
</evidence>
<dbReference type="InterPro" id="IPR052287">
    <property type="entry name" value="NHEJ_factor"/>
</dbReference>
<evidence type="ECO:0000256" key="6">
    <source>
        <dbReference type="ARBA" id="ARBA00025747"/>
    </source>
</evidence>
<comment type="caution">
    <text evidence="11">The sequence shown here is derived from an EMBL/GenBank/DDBJ whole genome shotgun (WGS) entry which is preliminary data.</text>
</comment>
<proteinExistence type="inferred from homology"/>
<evidence type="ECO:0000313" key="11">
    <source>
        <dbReference type="EMBL" id="KAK4109366.1"/>
    </source>
</evidence>
<dbReference type="PANTHER" id="PTHR32235">
    <property type="entry name" value="NON-HOMOLOGOUS END-JOINING FACTOR 1"/>
    <property type="match status" value="1"/>
</dbReference>
<dbReference type="InterPro" id="IPR038051">
    <property type="entry name" value="XRCC4-like_N_sf"/>
</dbReference>
<keyword evidence="3" id="KW-0238">DNA-binding</keyword>
<name>A0AAN6QM23_9PEZI</name>
<evidence type="ECO:0000259" key="9">
    <source>
        <dbReference type="Pfam" id="PF09302"/>
    </source>
</evidence>
<dbReference type="GO" id="GO:0045027">
    <property type="term" value="F:DNA end binding"/>
    <property type="evidence" value="ECO:0007669"/>
    <property type="project" value="TreeGrafter"/>
</dbReference>